<evidence type="ECO:0000256" key="3">
    <source>
        <dbReference type="SAM" id="Coils"/>
    </source>
</evidence>
<protein>
    <recommendedName>
        <fullName evidence="9">Bromo domain-containing protein</fullName>
    </recommendedName>
</protein>
<evidence type="ECO:0008006" key="9">
    <source>
        <dbReference type="Google" id="ProtNLM"/>
    </source>
</evidence>
<dbReference type="Gene3D" id="3.30.890.10">
    <property type="entry name" value="Methyl-cpg-binding Protein 2, Chain A"/>
    <property type="match status" value="1"/>
</dbReference>
<dbReference type="GO" id="GO:0000785">
    <property type="term" value="C:chromatin"/>
    <property type="evidence" value="ECO:0007669"/>
    <property type="project" value="TreeGrafter"/>
</dbReference>
<organism evidence="7 8">
    <name type="scientific">Triparma laevis f. longispina</name>
    <dbReference type="NCBI Taxonomy" id="1714387"/>
    <lineage>
        <taxon>Eukaryota</taxon>
        <taxon>Sar</taxon>
        <taxon>Stramenopiles</taxon>
        <taxon>Ochrophyta</taxon>
        <taxon>Bolidophyceae</taxon>
        <taxon>Parmales</taxon>
        <taxon>Triparmaceae</taxon>
        <taxon>Triparma</taxon>
    </lineage>
</organism>
<dbReference type="Pfam" id="PF00439">
    <property type="entry name" value="Bromodomain"/>
    <property type="match status" value="1"/>
</dbReference>
<dbReference type="SUPFAM" id="SSF47370">
    <property type="entry name" value="Bromodomain"/>
    <property type="match status" value="1"/>
</dbReference>
<feature type="region of interest" description="Disordered" evidence="4">
    <location>
        <begin position="1504"/>
        <end position="1544"/>
    </location>
</feature>
<feature type="region of interest" description="Disordered" evidence="4">
    <location>
        <begin position="332"/>
        <end position="372"/>
    </location>
</feature>
<feature type="compositionally biased region" description="Polar residues" evidence="4">
    <location>
        <begin position="1"/>
        <end position="14"/>
    </location>
</feature>
<evidence type="ECO:0000259" key="6">
    <source>
        <dbReference type="PROSITE" id="PS50982"/>
    </source>
</evidence>
<dbReference type="Pfam" id="PF01429">
    <property type="entry name" value="MBD"/>
    <property type="match status" value="1"/>
</dbReference>
<evidence type="ECO:0000259" key="5">
    <source>
        <dbReference type="PROSITE" id="PS50014"/>
    </source>
</evidence>
<evidence type="ECO:0000313" key="8">
    <source>
        <dbReference type="Proteomes" id="UP001165122"/>
    </source>
</evidence>
<feature type="coiled-coil region" evidence="3">
    <location>
        <begin position="1390"/>
        <end position="1418"/>
    </location>
</feature>
<dbReference type="PRINTS" id="PR00503">
    <property type="entry name" value="BROMODOMAIN"/>
</dbReference>
<comment type="caution">
    <text evidence="7">The sequence shown here is derived from an EMBL/GenBank/DDBJ whole genome shotgun (WGS) entry which is preliminary data.</text>
</comment>
<dbReference type="OrthoDB" id="21449at2759"/>
<dbReference type="InterPro" id="IPR016177">
    <property type="entry name" value="DNA-bd_dom_sf"/>
</dbReference>
<feature type="compositionally biased region" description="Acidic residues" evidence="4">
    <location>
        <begin position="1525"/>
        <end position="1541"/>
    </location>
</feature>
<feature type="compositionally biased region" description="Polar residues" evidence="4">
    <location>
        <begin position="351"/>
        <end position="360"/>
    </location>
</feature>
<dbReference type="InterPro" id="IPR050935">
    <property type="entry name" value="Bromo_chromatin_reader"/>
</dbReference>
<dbReference type="EMBL" id="BRXW01000294">
    <property type="protein sequence ID" value="GMI17519.1"/>
    <property type="molecule type" value="Genomic_DNA"/>
</dbReference>
<evidence type="ECO:0000256" key="1">
    <source>
        <dbReference type="ARBA" id="ARBA00023117"/>
    </source>
</evidence>
<dbReference type="Proteomes" id="UP001165122">
    <property type="component" value="Unassembled WGS sequence"/>
</dbReference>
<dbReference type="SMART" id="SM00297">
    <property type="entry name" value="BROMO"/>
    <property type="match status" value="1"/>
</dbReference>
<dbReference type="SUPFAM" id="SSF54171">
    <property type="entry name" value="DNA-binding domain"/>
    <property type="match status" value="1"/>
</dbReference>
<dbReference type="PANTHER" id="PTHR22880:SF225">
    <property type="entry name" value="BROMODOMAIN-CONTAINING PROTEIN BET-1-RELATED"/>
    <property type="match status" value="1"/>
</dbReference>
<dbReference type="GO" id="GO:0006355">
    <property type="term" value="P:regulation of DNA-templated transcription"/>
    <property type="evidence" value="ECO:0007669"/>
    <property type="project" value="TreeGrafter"/>
</dbReference>
<keyword evidence="3" id="KW-0175">Coiled coil</keyword>
<dbReference type="GO" id="GO:0005634">
    <property type="term" value="C:nucleus"/>
    <property type="evidence" value="ECO:0007669"/>
    <property type="project" value="TreeGrafter"/>
</dbReference>
<sequence length="1568" mass="175480">MSSQPHPTADSSSALPLKPSTASVYLPENDVHAYGTYELKVNPTTPSATNEGLNEKKDVVEETQNGNTSDIAIPDYGPDYSSTWTPELYKLTDLAPINPTNTLLSRLVLSHPPRLSSSTFADTATTTSTITTRVQQDIASELLHYKPVNSSTSPPPSSVLVPPRKISPRLPSTLCHSILSSLAHSTTTASPHLQSLSTSSTLHVTIDAIHQHVTSTTLLTYTRPQIVSFLNSPLNLGSLWFKYTVSGGEGEIGEVEFERGSSENREWREYAGREVGVEVVEEEDVEEVPDGRELVRISIDEVGEGKGKTKKTSGFTVEGVWENWRKGLERTLRGRGELKNTNGNDAMDVDSNPTDTSATPDGTPATPLPPQPIDLAGVQVSRALNLDPITPTPTVQKLLALGFPFLLQTLSQLTLDSKITLIYSSDDVLQTRYKVNKERSRDNRSYTKWKGMGVEVKDKEFKTRMAAVKEFETTCLESSEKLTALTPEQEEIGMISTLPKPVKPDSEFISFSRTNFKKNLDYLKLEPNNNPVAGYHKECNSRSGRIEVHFWTPTGVRLRSKVEAKRYLERQAALNLPVDVTIEQFDYRIPLVSQIWQFPKMDPQSLVKQRLSKEYERLGGEEKNALAKEFKQQQETYLSAVTKYREWKRVKDFITEQTSTSSTSTGPRFPKRKRKSVSNAAYADKTLNVSDLAAKAVRQFIQPSTIVDVERNVFMRDVSDVTVEKGAAMMDSSSLAQIRTTLGALMRKGAVERVFADIERTDGQNFFKAVLVNECVRDMEVKVAQYELKIKHTEMTLRRLILTQLQIDPQLISRAAIGAEPPKEVIDELTDDDWMTADNFHLKNFLLDANGQVAEVVAWSPEVEVVLDDLEDDSNRHVVKPTEVSEQDVIKGRVVQRQALFKARVIKEKESKEEGKEDNIFSPVPVAVPEPEPEFWILSEFQVRALNEAYRLREQLKDTLKQIEGETIYTSFKSKLGKRLQFCEYDVVPSPNGGSAILDKTNPKWFPATCVGVDPQEGKILLLPDGCKESFWGHFDTKIATFYREGDEPKDATKLIFAGDGVAFAMATNFLKWVNQQPDAWLFLQPVDPVALGIPDYPDIIKKPMDLQTMQLKLDKGFYNKADGECDFYGRFWKDLELMFSNAVVFNGPSSEVAHITNRLKKKCEKKLMEVIKNMKKGNGVADFGLVDTAASNNSKNNSNIPLHQLEYFIDDQQVDLMAEDDEMNPYGKVSSTKMKYCPVEEGMRLSKLIPELPISSDVSSFTLKDDWIAYRVKETAAEIGAEQARAVRPSTTASTSASKGEKDFISALGLGFLRRDDPTVKVLDRTELENWIEENHNEMAALYQQILIDREPKKKKERVKGWVDASDSGVKGALKMRKGKTGLMINVRAEDFDKVKKQLEEAAQEAKRKKVEEAEEELFNKNFHNNFPPYLGSVGEDPKGGIVWEIRKAHIVPALRHVLRGMIQSGHVFEIESIGVNKNSPGGGTVSAANYYIPSVPFSILPRKPPSNKGKRKKLNGPGYVAEGESEDGPGEEKVEDEPVVEMSDYEKARAERVARNNAYLKSLGLA</sequence>
<feature type="region of interest" description="Disordered" evidence="4">
    <location>
        <begin position="1"/>
        <end position="20"/>
    </location>
</feature>
<dbReference type="PANTHER" id="PTHR22880">
    <property type="entry name" value="FALZ-RELATED BROMODOMAIN-CONTAINING PROTEINS"/>
    <property type="match status" value="1"/>
</dbReference>
<keyword evidence="8" id="KW-1185">Reference proteome</keyword>
<keyword evidence="1 2" id="KW-0103">Bromodomain</keyword>
<name>A0A9W7FSP1_9STRA</name>
<dbReference type="PROSITE" id="PS50014">
    <property type="entry name" value="BROMODOMAIN_2"/>
    <property type="match status" value="1"/>
</dbReference>
<feature type="domain" description="MBD" evidence="6">
    <location>
        <begin position="521"/>
        <end position="592"/>
    </location>
</feature>
<dbReference type="Gene3D" id="1.20.920.10">
    <property type="entry name" value="Bromodomain-like"/>
    <property type="match status" value="1"/>
</dbReference>
<accession>A0A9W7FSP1</accession>
<dbReference type="GO" id="GO:0006338">
    <property type="term" value="P:chromatin remodeling"/>
    <property type="evidence" value="ECO:0007669"/>
    <property type="project" value="TreeGrafter"/>
</dbReference>
<feature type="region of interest" description="Disordered" evidence="4">
    <location>
        <begin position="656"/>
        <end position="677"/>
    </location>
</feature>
<evidence type="ECO:0000256" key="4">
    <source>
        <dbReference type="SAM" id="MobiDB-lite"/>
    </source>
</evidence>
<dbReference type="GO" id="GO:0003677">
    <property type="term" value="F:DNA binding"/>
    <property type="evidence" value="ECO:0007669"/>
    <property type="project" value="InterPro"/>
</dbReference>
<reference evidence="8" key="1">
    <citation type="journal article" date="2023" name="Commun. Biol.">
        <title>Genome analysis of Parmales, the sister group of diatoms, reveals the evolutionary specialization of diatoms from phago-mixotrophs to photoautotrophs.</title>
        <authorList>
            <person name="Ban H."/>
            <person name="Sato S."/>
            <person name="Yoshikawa S."/>
            <person name="Yamada K."/>
            <person name="Nakamura Y."/>
            <person name="Ichinomiya M."/>
            <person name="Sato N."/>
            <person name="Blanc-Mathieu R."/>
            <person name="Endo H."/>
            <person name="Kuwata A."/>
            <person name="Ogata H."/>
        </authorList>
    </citation>
    <scope>NUCLEOTIDE SEQUENCE [LARGE SCALE GENOMIC DNA]</scope>
    <source>
        <strain evidence="8">NIES 3700</strain>
    </source>
</reference>
<dbReference type="InterPro" id="IPR036427">
    <property type="entry name" value="Bromodomain-like_sf"/>
</dbReference>
<dbReference type="InterPro" id="IPR001739">
    <property type="entry name" value="Methyl_CpG_DNA-bd"/>
</dbReference>
<dbReference type="InterPro" id="IPR001487">
    <property type="entry name" value="Bromodomain"/>
</dbReference>
<dbReference type="PROSITE" id="PS50982">
    <property type="entry name" value="MBD"/>
    <property type="match status" value="1"/>
</dbReference>
<evidence type="ECO:0000256" key="2">
    <source>
        <dbReference type="PROSITE-ProRule" id="PRU00035"/>
    </source>
</evidence>
<evidence type="ECO:0000313" key="7">
    <source>
        <dbReference type="EMBL" id="GMI17519.1"/>
    </source>
</evidence>
<gene>
    <name evidence="7" type="ORF">TrLO_g13108</name>
</gene>
<proteinExistence type="predicted"/>
<feature type="domain" description="Bromo" evidence="5">
    <location>
        <begin position="1075"/>
        <end position="1154"/>
    </location>
</feature>